<dbReference type="Proteomes" id="UP000326924">
    <property type="component" value="Unassembled WGS sequence"/>
</dbReference>
<accession>A0A5J5EXF4</accession>
<dbReference type="OrthoDB" id="10502923at2759"/>
<gene>
    <name evidence="1" type="ORF">FN846DRAFT_738146</name>
</gene>
<evidence type="ECO:0000313" key="1">
    <source>
        <dbReference type="EMBL" id="KAA8905679.1"/>
    </source>
</evidence>
<organism evidence="1 2">
    <name type="scientific">Sphaerosporella brunnea</name>
    <dbReference type="NCBI Taxonomy" id="1250544"/>
    <lineage>
        <taxon>Eukaryota</taxon>
        <taxon>Fungi</taxon>
        <taxon>Dikarya</taxon>
        <taxon>Ascomycota</taxon>
        <taxon>Pezizomycotina</taxon>
        <taxon>Pezizomycetes</taxon>
        <taxon>Pezizales</taxon>
        <taxon>Pyronemataceae</taxon>
        <taxon>Sphaerosporella</taxon>
    </lineage>
</organism>
<sequence>MTTSVEISFDLNKAAVLSRNLASASYVDSHTIANLTTNAAQFEPGEFSNGIVTFDSNTNVFIIHNSGSDKGANQRYAYIGLATQIPLTLTEFNISVQTNAQVPHSTEYVLEASPRDDFSGPIDVWGEFAAPSGGWTGFNLGIKPFEVPIGGVTYIRIRVNSPIPDGTNYVAYKDMRLAGSVKASTLTPGPLLDTKPGQEQGTSNPVELLYDFNTANQSALNVASSQKVPNVCSVVTTYSSQFEPGEFPNGVSSFGPDNNVFQLHNVGGANQRYAFVALATQQPMVLTALQVNVGSNARGNSPTNPVIIAVEASSTDDFALFTPLGTVSTVTKTLDLNMPIPRGITYLRLRSTFFIPDGSNYIAYDHLKLTGSIATS</sequence>
<keyword evidence="2" id="KW-1185">Reference proteome</keyword>
<proteinExistence type="predicted"/>
<name>A0A5J5EXF4_9PEZI</name>
<reference evidence="1 2" key="1">
    <citation type="submission" date="2019-09" db="EMBL/GenBank/DDBJ databases">
        <title>Draft genome of the ectomycorrhizal ascomycete Sphaerosporella brunnea.</title>
        <authorList>
            <consortium name="DOE Joint Genome Institute"/>
            <person name="Benucci G.M."/>
            <person name="Marozzi G."/>
            <person name="Antonielli L."/>
            <person name="Sanchez S."/>
            <person name="Marco P."/>
            <person name="Wang X."/>
            <person name="Falini L.B."/>
            <person name="Barry K."/>
            <person name="Haridas S."/>
            <person name="Lipzen A."/>
            <person name="Labutti K."/>
            <person name="Grigoriev I.V."/>
            <person name="Murat C."/>
            <person name="Martin F."/>
            <person name="Albertini E."/>
            <person name="Donnini D."/>
            <person name="Bonito G."/>
        </authorList>
    </citation>
    <scope>NUCLEOTIDE SEQUENCE [LARGE SCALE GENOMIC DNA]</scope>
    <source>
        <strain evidence="1 2">Sb_GMNB300</strain>
    </source>
</reference>
<dbReference type="AlphaFoldDB" id="A0A5J5EXF4"/>
<dbReference type="EMBL" id="VXIS01000097">
    <property type="protein sequence ID" value="KAA8905679.1"/>
    <property type="molecule type" value="Genomic_DNA"/>
</dbReference>
<protein>
    <recommendedName>
        <fullName evidence="3">Galactose-binding domain-like protein</fullName>
    </recommendedName>
</protein>
<evidence type="ECO:0000313" key="2">
    <source>
        <dbReference type="Proteomes" id="UP000326924"/>
    </source>
</evidence>
<evidence type="ECO:0008006" key="3">
    <source>
        <dbReference type="Google" id="ProtNLM"/>
    </source>
</evidence>
<dbReference type="InParanoid" id="A0A5J5EXF4"/>
<comment type="caution">
    <text evidence="1">The sequence shown here is derived from an EMBL/GenBank/DDBJ whole genome shotgun (WGS) entry which is preliminary data.</text>
</comment>